<sequence length="1037" mass="113936">MKPPLSTKMLVSLAILIMVATSVAFASAATVLPSLETQAGALLSWKATLSNQSQVSLQSWGNISSAPCAWHGIRCATRRHRQVITSVSLRGMRLRGTLESVDFSALGTLTTLDLSHNQLGGSIPSSMAHLRDLHALLLHDNQIRGSIPPALANLTKLTTLGLSGNKLVGSVPREIGNLERLKELNLSVNQLEDHIPTSIGNLTRLTTLHLHTNNFIGSIPQEISNLVNLEDLQLGLNQLSGSIPTNLGNLTKLTTLYLWGNNLSGHIPQELGRLINIESLALHANILTGPIPNSLGNLTKLNLLQLFRNELSGRIPQELGYLINLKHLDLSNNTLTGPIPNALGNFTKLATLYLHSNQLSQQIPHEIGKLKSLVDLQLGLNNLSGVLPPGLCAGGRLQKFTATDNNLIGPLPTSLLKCTSLIRVRLERNRLEGDISKMGVHPNLVYIDISSNRLFGQLSKRWCACFKLTMMRASENSITGVIPPCIGELLQLGILDVSSNRLEGQIPPGIGNIAVMFSLNLSNNLLQGSIPQEIGSLKNLEYLDLSSNNLTGPIRGSIEHCSKLRLLKLSHNHLNGVIPLELGMLVSLQDVLDISDNSFDDKIPSQLGGLNMLEALNHSHNLLNGSIPPSFKSMISLLYMDVSYNKLEGPVPQSRSFEEAPIGWFVHNNQLCGVVRALPSCETTGSHEQHQKFKVVLLTIISALVCFVLMMAVMIVLQCKSKKSIAESVNEPQQKKMFAIWKFHGQDVYKKIVDATENFRDTHCIGNGGNGSVYRAQLPTGEIFAVKKIHMMEDDEIFTHEIDALMHIRHRSIVKLSGYCSAPQGRFLVYEYMDRGSLAASLKSNETATELDWAWRLNIIRDVAHALSYMHHGCFAPIVHRDIKSSNILLDVEFRACISDFGIAKILDVDASNCTRLAGTKGYLAPELAYTTRVTEKCDVYSFGVLVLELFMGHHPGDFLSSMANKITPLVDLLDIRLPLPEDEIKSDIFEVVAVAVRCIEPDPSHRPTMQDVIKVLSTTERPDVYLHTDIAIPACW</sequence>
<proteinExistence type="predicted"/>
<organism evidence="1 2">
    <name type="scientific">Avena sativa</name>
    <name type="common">Oat</name>
    <dbReference type="NCBI Taxonomy" id="4498"/>
    <lineage>
        <taxon>Eukaryota</taxon>
        <taxon>Viridiplantae</taxon>
        <taxon>Streptophyta</taxon>
        <taxon>Embryophyta</taxon>
        <taxon>Tracheophyta</taxon>
        <taxon>Spermatophyta</taxon>
        <taxon>Magnoliopsida</taxon>
        <taxon>Liliopsida</taxon>
        <taxon>Poales</taxon>
        <taxon>Poaceae</taxon>
        <taxon>BOP clade</taxon>
        <taxon>Pooideae</taxon>
        <taxon>Poodae</taxon>
        <taxon>Poeae</taxon>
        <taxon>Poeae Chloroplast Group 1 (Aveneae type)</taxon>
        <taxon>Aveninae</taxon>
        <taxon>Avena</taxon>
    </lineage>
</organism>
<dbReference type="Proteomes" id="UP001732700">
    <property type="component" value="Chromosome 5C"/>
</dbReference>
<reference evidence="1" key="1">
    <citation type="submission" date="2021-05" db="EMBL/GenBank/DDBJ databases">
        <authorList>
            <person name="Scholz U."/>
            <person name="Mascher M."/>
            <person name="Fiebig A."/>
        </authorList>
    </citation>
    <scope>NUCLEOTIDE SEQUENCE [LARGE SCALE GENOMIC DNA]</scope>
</reference>
<evidence type="ECO:0000313" key="1">
    <source>
        <dbReference type="EnsemblPlants" id="AVESA.00010b.r2.5CG0900430.1.CDS"/>
    </source>
</evidence>
<accession>A0ACD5Y422</accession>
<dbReference type="EnsemblPlants" id="AVESA.00010b.r2.5CG0900430.1">
    <property type="protein sequence ID" value="AVESA.00010b.r2.5CG0900430.1.CDS"/>
    <property type="gene ID" value="AVESA.00010b.r2.5CG0900430"/>
</dbReference>
<reference evidence="1" key="2">
    <citation type="submission" date="2025-09" db="UniProtKB">
        <authorList>
            <consortium name="EnsemblPlants"/>
        </authorList>
    </citation>
    <scope>IDENTIFICATION</scope>
</reference>
<protein>
    <submittedName>
        <fullName evidence="1">Uncharacterized protein</fullName>
    </submittedName>
</protein>
<name>A0ACD5Y422_AVESA</name>
<evidence type="ECO:0000313" key="2">
    <source>
        <dbReference type="Proteomes" id="UP001732700"/>
    </source>
</evidence>
<keyword evidence="2" id="KW-1185">Reference proteome</keyword>